<feature type="compositionally biased region" description="Low complexity" evidence="8">
    <location>
        <begin position="828"/>
        <end position="852"/>
    </location>
</feature>
<feature type="domain" description="USP" evidence="9">
    <location>
        <begin position="30"/>
        <end position="1166"/>
    </location>
</feature>
<protein>
    <recommendedName>
        <fullName evidence="3">ubiquitinyl hydrolase 1</fullName>
        <ecNumber evidence="3">3.4.19.12</ecNumber>
    </recommendedName>
</protein>
<dbReference type="FunCoup" id="A0A165UFW3">
    <property type="interactions" value="46"/>
</dbReference>
<keyword evidence="7" id="KW-0788">Thiol protease</keyword>
<dbReference type="InterPro" id="IPR018200">
    <property type="entry name" value="USP_CS"/>
</dbReference>
<evidence type="ECO:0000313" key="11">
    <source>
        <dbReference type="Proteomes" id="UP000076761"/>
    </source>
</evidence>
<evidence type="ECO:0000259" key="9">
    <source>
        <dbReference type="PROSITE" id="PS50235"/>
    </source>
</evidence>
<dbReference type="PROSITE" id="PS00972">
    <property type="entry name" value="USP_1"/>
    <property type="match status" value="1"/>
</dbReference>
<evidence type="ECO:0000256" key="5">
    <source>
        <dbReference type="ARBA" id="ARBA00022786"/>
    </source>
</evidence>
<feature type="compositionally biased region" description="Acidic residues" evidence="8">
    <location>
        <begin position="671"/>
        <end position="683"/>
    </location>
</feature>
<feature type="compositionally biased region" description="Polar residues" evidence="8">
    <location>
        <begin position="722"/>
        <end position="735"/>
    </location>
</feature>
<dbReference type="InterPro" id="IPR001394">
    <property type="entry name" value="Peptidase_C19_UCH"/>
</dbReference>
<keyword evidence="4" id="KW-0645">Protease</keyword>
<dbReference type="InterPro" id="IPR050164">
    <property type="entry name" value="Peptidase_C19"/>
</dbReference>
<feature type="compositionally biased region" description="Polar residues" evidence="8">
    <location>
        <begin position="538"/>
        <end position="547"/>
    </location>
</feature>
<feature type="compositionally biased region" description="Polar residues" evidence="8">
    <location>
        <begin position="795"/>
        <end position="806"/>
    </location>
</feature>
<keyword evidence="6 10" id="KW-0378">Hydrolase</keyword>
<evidence type="ECO:0000256" key="2">
    <source>
        <dbReference type="ARBA" id="ARBA00009085"/>
    </source>
</evidence>
<dbReference type="GO" id="GO:0004843">
    <property type="term" value="F:cysteine-type deubiquitinase activity"/>
    <property type="evidence" value="ECO:0007669"/>
    <property type="project" value="UniProtKB-EC"/>
</dbReference>
<feature type="compositionally biased region" description="Basic and acidic residues" evidence="8">
    <location>
        <begin position="396"/>
        <end position="430"/>
    </location>
</feature>
<feature type="region of interest" description="Disordered" evidence="8">
    <location>
        <begin position="791"/>
        <end position="930"/>
    </location>
</feature>
<reference evidence="10 11" key="1">
    <citation type="journal article" date="2016" name="Mol. Biol. Evol.">
        <title>Comparative Genomics of Early-Diverging Mushroom-Forming Fungi Provides Insights into the Origins of Lignocellulose Decay Capabilities.</title>
        <authorList>
            <person name="Nagy L.G."/>
            <person name="Riley R."/>
            <person name="Tritt A."/>
            <person name="Adam C."/>
            <person name="Daum C."/>
            <person name="Floudas D."/>
            <person name="Sun H."/>
            <person name="Yadav J.S."/>
            <person name="Pangilinan J."/>
            <person name="Larsson K.H."/>
            <person name="Matsuura K."/>
            <person name="Barry K."/>
            <person name="Labutti K."/>
            <person name="Kuo R."/>
            <person name="Ohm R.A."/>
            <person name="Bhattacharya S.S."/>
            <person name="Shirouzu T."/>
            <person name="Yoshinaga Y."/>
            <person name="Martin F.M."/>
            <person name="Grigoriev I.V."/>
            <person name="Hibbett D.S."/>
        </authorList>
    </citation>
    <scope>NUCLEOTIDE SEQUENCE [LARGE SCALE GENOMIC DNA]</scope>
    <source>
        <strain evidence="10 11">HHB14362 ss-1</strain>
    </source>
</reference>
<feature type="compositionally biased region" description="Low complexity" evidence="8">
    <location>
        <begin position="1113"/>
        <end position="1129"/>
    </location>
</feature>
<keyword evidence="11" id="KW-1185">Reference proteome</keyword>
<feature type="compositionally biased region" description="Polar residues" evidence="8">
    <location>
        <begin position="206"/>
        <end position="220"/>
    </location>
</feature>
<dbReference type="GO" id="GO:0016579">
    <property type="term" value="P:protein deubiquitination"/>
    <property type="evidence" value="ECO:0007669"/>
    <property type="project" value="InterPro"/>
</dbReference>
<organism evidence="10 11">
    <name type="scientific">Neolentinus lepideus HHB14362 ss-1</name>
    <dbReference type="NCBI Taxonomy" id="1314782"/>
    <lineage>
        <taxon>Eukaryota</taxon>
        <taxon>Fungi</taxon>
        <taxon>Dikarya</taxon>
        <taxon>Basidiomycota</taxon>
        <taxon>Agaricomycotina</taxon>
        <taxon>Agaricomycetes</taxon>
        <taxon>Gloeophyllales</taxon>
        <taxon>Gloeophyllaceae</taxon>
        <taxon>Neolentinus</taxon>
    </lineage>
</organism>
<dbReference type="AlphaFoldDB" id="A0A165UFW3"/>
<dbReference type="Pfam" id="PF00443">
    <property type="entry name" value="UCH"/>
    <property type="match status" value="1"/>
</dbReference>
<dbReference type="PANTHER" id="PTHR24006">
    <property type="entry name" value="UBIQUITIN CARBOXYL-TERMINAL HYDROLASE"/>
    <property type="match status" value="1"/>
</dbReference>
<accession>A0A165UFW3</accession>
<feature type="region of interest" description="Disordered" evidence="8">
    <location>
        <begin position="302"/>
        <end position="554"/>
    </location>
</feature>
<feature type="compositionally biased region" description="Low complexity" evidence="8">
    <location>
        <begin position="488"/>
        <end position="498"/>
    </location>
</feature>
<dbReference type="EMBL" id="KV425559">
    <property type="protein sequence ID" value="KZT28092.1"/>
    <property type="molecule type" value="Genomic_DNA"/>
</dbReference>
<dbReference type="PROSITE" id="PS50235">
    <property type="entry name" value="USP_3"/>
    <property type="match status" value="1"/>
</dbReference>
<dbReference type="PROSITE" id="PS00973">
    <property type="entry name" value="USP_2"/>
    <property type="match status" value="1"/>
</dbReference>
<feature type="region of interest" description="Disordered" evidence="8">
    <location>
        <begin position="655"/>
        <end position="770"/>
    </location>
</feature>
<feature type="compositionally biased region" description="Low complexity" evidence="8">
    <location>
        <begin position="741"/>
        <end position="770"/>
    </location>
</feature>
<dbReference type="OrthoDB" id="420187at2759"/>
<feature type="compositionally biased region" description="Low complexity" evidence="8">
    <location>
        <begin position="807"/>
        <end position="817"/>
    </location>
</feature>
<name>A0A165UFW3_9AGAM</name>
<feature type="compositionally biased region" description="Polar residues" evidence="8">
    <location>
        <begin position="508"/>
        <end position="522"/>
    </location>
</feature>
<dbReference type="GO" id="GO:0005829">
    <property type="term" value="C:cytosol"/>
    <property type="evidence" value="ECO:0007669"/>
    <property type="project" value="TreeGrafter"/>
</dbReference>
<sequence>MVKSKKPTTQELYEARKQREEEEKVAFLPPGLINHGNTCFMNSVLQGFIATSLLYNMVHFQPIPSSIQNASVASPILASRSPQLTNGHGLGGGHEKEWVEGMALGDVFVKVMEKAWDIQNERKREQMSPKELLSAIGRKYDQYLDFRQQDAHEFLSHLLDAIRMEELDVIKQRQPPPTKKKRRRSSKQPAASSSTGDTASSRAPQFRTSLSPVLEGSNSGYAPPEVMGDTQPPTSPSLSPEETLATFSDMLFGGQLASILVCEKCKHISCTYEDFNDLSLSIKPEDYARERKRDKLKTLAKKLRLRPSTASGIPRSSSVPASPVRRSSDQGADHEPVVEEQHVRRRSIDATPGVKELPGSGLRNAAADAEFDASTADGGQEFGRDAEAKQPAQKAPQDREHIEFVEQERSDKDKKEKEKEKEKEDNDWVKLGRRISMSVAMGIGKKDKERRSRSMERTRSTESDRSKSKTKDGEEPASSPAPSMQHFSSAVPPSSAVSIKNREAGPSRGTSPSPNFSASPLVSGSPRLPIIRRAGSPSLISGKQTKTPRPPKLSREESAYLRRLLADVQLSASSSPLAIFRPPSFTGSNPAFHRHGHHHPPASATATAAQNLWAKLGQIPSIEECLRLFTSVEVLDGDNMVGCRRCWKIANGTYQRRSSKTDKHQNRAGIDVEDSETTEESEETSPQQEKTEGNAGPSRSPSASPTVEPVSLPVSRGDVSPTLASQTELLASSPNLPVEMSSPESSTTSLSAQSAQSVQSSTQPDDGASLSSVVATVASYLPPVLQHKPAAISAPLNSSDTPGINRSQSSPSPQPVSEYRGFPVPSISTTAPETPSVSAPAAAAKKPLPSLPQESFGPSGSGDSLSAPPIKYGRSKQEKEGDESESDLDSDTDESGTESDASGSVSRFSDGSPMMSPYASPVMSRENLGDMPRSPAVGLGLNLEKVSNRSTITKNEARTSKIPKSKQVIYRRAYKRYLIATAPAILIIHLKRFQQVSKNPSFSSFSSGFKKLDDFVSFPEYLDLGPYLAPKKEDWGLGNDGAGEKAESSSHPKHRKKCMYRLYAVVMHIGNMLGGHYIAYTALPSARSPVHRDSGSQHSSAGDTVGSDGGQQEGVQSQSQPSQPQSAPPAHEAPRQWAYVSDTVVRLTSLEEVLKAKAYLCMYERI</sequence>
<dbReference type="InParanoid" id="A0A165UFW3"/>
<evidence type="ECO:0000256" key="1">
    <source>
        <dbReference type="ARBA" id="ARBA00000707"/>
    </source>
</evidence>
<feature type="region of interest" description="Disordered" evidence="8">
    <location>
        <begin position="169"/>
        <end position="241"/>
    </location>
</feature>
<dbReference type="Proteomes" id="UP000076761">
    <property type="component" value="Unassembled WGS sequence"/>
</dbReference>
<evidence type="ECO:0000313" key="10">
    <source>
        <dbReference type="EMBL" id="KZT28092.1"/>
    </source>
</evidence>
<evidence type="ECO:0000256" key="6">
    <source>
        <dbReference type="ARBA" id="ARBA00022801"/>
    </source>
</evidence>
<comment type="similarity">
    <text evidence="2">Belongs to the peptidase C19 family.</text>
</comment>
<evidence type="ECO:0000256" key="3">
    <source>
        <dbReference type="ARBA" id="ARBA00012759"/>
    </source>
</evidence>
<dbReference type="Gene3D" id="3.90.70.10">
    <property type="entry name" value="Cysteine proteinases"/>
    <property type="match status" value="2"/>
</dbReference>
<feature type="compositionally biased region" description="Low complexity" evidence="8">
    <location>
        <begin position="365"/>
        <end position="377"/>
    </location>
</feature>
<feature type="compositionally biased region" description="Low complexity" evidence="8">
    <location>
        <begin position="314"/>
        <end position="325"/>
    </location>
</feature>
<gene>
    <name evidence="10" type="ORF">NEOLEDRAFT_1161278</name>
</gene>
<dbReference type="InterPro" id="IPR038765">
    <property type="entry name" value="Papain-like_cys_pep_sf"/>
</dbReference>
<dbReference type="GO" id="GO:0005634">
    <property type="term" value="C:nucleus"/>
    <property type="evidence" value="ECO:0007669"/>
    <property type="project" value="TreeGrafter"/>
</dbReference>
<feature type="compositionally biased region" description="Acidic residues" evidence="8">
    <location>
        <begin position="880"/>
        <end position="897"/>
    </location>
</feature>
<feature type="compositionally biased region" description="Low complexity" evidence="8">
    <location>
        <begin position="187"/>
        <end position="203"/>
    </location>
</feature>
<dbReference type="InterPro" id="IPR028889">
    <property type="entry name" value="USP"/>
</dbReference>
<comment type="catalytic activity">
    <reaction evidence="1">
        <text>Thiol-dependent hydrolysis of ester, thioester, amide, peptide and isopeptide bonds formed by the C-terminal Gly of ubiquitin (a 76-residue protein attached to proteins as an intracellular targeting signal).</text>
        <dbReference type="EC" id="3.4.19.12"/>
    </reaction>
</comment>
<feature type="region of interest" description="Disordered" evidence="8">
    <location>
        <begin position="1088"/>
        <end position="1135"/>
    </location>
</feature>
<dbReference type="EC" id="3.4.19.12" evidence="3"/>
<dbReference type="GO" id="GO:0006508">
    <property type="term" value="P:proteolysis"/>
    <property type="evidence" value="ECO:0007669"/>
    <property type="project" value="UniProtKB-KW"/>
</dbReference>
<keyword evidence="5" id="KW-0833">Ubl conjugation pathway</keyword>
<proteinExistence type="inferred from homology"/>
<evidence type="ECO:0000256" key="7">
    <source>
        <dbReference type="ARBA" id="ARBA00022807"/>
    </source>
</evidence>
<dbReference type="SUPFAM" id="SSF54001">
    <property type="entry name" value="Cysteine proteinases"/>
    <property type="match status" value="1"/>
</dbReference>
<evidence type="ECO:0000256" key="4">
    <source>
        <dbReference type="ARBA" id="ARBA00022670"/>
    </source>
</evidence>
<dbReference type="STRING" id="1314782.A0A165UFW3"/>
<feature type="compositionally biased region" description="Basic and acidic residues" evidence="8">
    <location>
        <begin position="326"/>
        <end position="348"/>
    </location>
</feature>
<feature type="compositionally biased region" description="Basic and acidic residues" evidence="8">
    <location>
        <begin position="444"/>
        <end position="474"/>
    </location>
</feature>
<evidence type="ECO:0000256" key="8">
    <source>
        <dbReference type="SAM" id="MobiDB-lite"/>
    </source>
</evidence>
<dbReference type="PANTHER" id="PTHR24006:SF888">
    <property type="entry name" value="UBIQUITIN CARBOXYL-TERMINAL HYDROLASE 30"/>
    <property type="match status" value="1"/>
</dbReference>